<protein>
    <submittedName>
        <fullName evidence="2">Uncharacterized protein</fullName>
    </submittedName>
</protein>
<keyword evidence="1" id="KW-0732">Signal</keyword>
<reference evidence="2 3" key="1">
    <citation type="submission" date="2018-06" db="EMBL/GenBank/DDBJ databases">
        <authorList>
            <consortium name="Pathogen Informatics"/>
            <person name="Doyle S."/>
        </authorList>
    </citation>
    <scope>NUCLEOTIDE SEQUENCE [LARGE SCALE GENOMIC DNA]</scope>
    <source>
        <strain evidence="2 3">NCTC10526</strain>
    </source>
</reference>
<organism evidence="2 3">
    <name type="scientific">Psychrobacter phenylpyruvicus</name>
    <dbReference type="NCBI Taxonomy" id="29432"/>
    <lineage>
        <taxon>Bacteria</taxon>
        <taxon>Pseudomonadati</taxon>
        <taxon>Pseudomonadota</taxon>
        <taxon>Gammaproteobacteria</taxon>
        <taxon>Moraxellales</taxon>
        <taxon>Moraxellaceae</taxon>
        <taxon>Psychrobacter</taxon>
    </lineage>
</organism>
<evidence type="ECO:0000256" key="1">
    <source>
        <dbReference type="SAM" id="SignalP"/>
    </source>
</evidence>
<feature type="chain" id="PRO_5016878796" evidence="1">
    <location>
        <begin position="25"/>
        <end position="147"/>
    </location>
</feature>
<accession>A0A379LL91</accession>
<dbReference type="RefSeq" id="WP_028859613.1">
    <property type="nucleotide sequence ID" value="NZ_CAJHAQ010000001.1"/>
</dbReference>
<gene>
    <name evidence="2" type="ORF">NCTC10526_01654</name>
</gene>
<evidence type="ECO:0000313" key="3">
    <source>
        <dbReference type="Proteomes" id="UP000254123"/>
    </source>
</evidence>
<feature type="signal peptide" evidence="1">
    <location>
        <begin position="1"/>
        <end position="24"/>
    </location>
</feature>
<dbReference type="EMBL" id="UGVC01000001">
    <property type="protein sequence ID" value="SUD91303.1"/>
    <property type="molecule type" value="Genomic_DNA"/>
</dbReference>
<dbReference type="Proteomes" id="UP000254123">
    <property type="component" value="Unassembled WGS sequence"/>
</dbReference>
<proteinExistence type="predicted"/>
<name>A0A379LL91_9GAMM</name>
<sequence length="147" mass="16546">MKVLNKILGGLLIASLASNTPAAAKIKTVDEFLKEDKVMIYSSPVVNSTNSTNWYANPYAVLSPTKRHLKPEVMMIYVSSEGYSDGFENLVQLNCKNPIESHIVHDPLKDRSISFKESMAYPNNRSDKNFVNRLDRGAVEALFNRYC</sequence>
<keyword evidence="3" id="KW-1185">Reference proteome</keyword>
<dbReference type="AlphaFoldDB" id="A0A379LL91"/>
<evidence type="ECO:0000313" key="2">
    <source>
        <dbReference type="EMBL" id="SUD91303.1"/>
    </source>
</evidence>